<evidence type="ECO:0000259" key="5">
    <source>
        <dbReference type="Pfam" id="PF24827"/>
    </source>
</evidence>
<keyword evidence="4" id="KW-0862">Zinc</keyword>
<dbReference type="InterPro" id="IPR053138">
    <property type="entry name" value="N-alpha-Ac-DABA_deacetylase"/>
</dbReference>
<evidence type="ECO:0000256" key="2">
    <source>
        <dbReference type="ARBA" id="ARBA00022723"/>
    </source>
</evidence>
<evidence type="ECO:0000256" key="3">
    <source>
        <dbReference type="ARBA" id="ARBA00022801"/>
    </source>
</evidence>
<dbReference type="Gene3D" id="3.40.630.10">
    <property type="entry name" value="Zn peptidases"/>
    <property type="match status" value="1"/>
</dbReference>
<dbReference type="CDD" id="cd06251">
    <property type="entry name" value="M14_ASTE_ASPA-like"/>
    <property type="match status" value="1"/>
</dbReference>
<dbReference type="Proteomes" id="UP001209730">
    <property type="component" value="Unassembled WGS sequence"/>
</dbReference>
<sequence length="341" mass="38050">MAEEFVIGGIPVRQGETKRIDLPVVRLYTDTEMAIPVYVQRGKRSGPSLFVCAAIHGDELNGVKVISRLINSRALKSLRGTLIAVPVVNVYGMLHRSRYLPDGRDLNRCFPGTSKGSLASRMAYVFMQEVVAKCQYGIDLHTGALHRSNLPQIRGNLDDPEIRELGRAFGAPVMLHANLRDGSLREAATDLHVKTLLYEAGEALRFDDLCIRSGVRGILNVMRQLKMLPLRRGRKIMRPFISYESSWVRAGGSGIVRFERKLGEWVQKGELLATILDPYGHELDIVSSNDDGIVIGRTNLPLVHEGDAMYHIASFRKPHEVVKRLDELQDTLAGEAFTEKP</sequence>
<dbReference type="InterPro" id="IPR043795">
    <property type="entry name" value="N-alpha-Ac-DABA-like"/>
</dbReference>
<dbReference type="SUPFAM" id="SSF53187">
    <property type="entry name" value="Zn-dependent exopeptidases"/>
    <property type="match status" value="1"/>
</dbReference>
<reference evidence="8" key="2">
    <citation type="submission" date="2016-03" db="EMBL/GenBank/DDBJ databases">
        <authorList>
            <person name="Lee Y.-S."/>
            <person name="Choi Y.-L."/>
        </authorList>
    </citation>
    <scope>NUCLEOTIDE SEQUENCE [LARGE SCALE GENOMIC DNA]</scope>
    <source>
        <strain evidence="8">DAU221</strain>
    </source>
</reference>
<dbReference type="GO" id="GO:0016788">
    <property type="term" value="F:hydrolase activity, acting on ester bonds"/>
    <property type="evidence" value="ECO:0007669"/>
    <property type="project" value="InterPro"/>
</dbReference>
<dbReference type="EMBL" id="CP014864">
    <property type="protein sequence ID" value="AMX01379.1"/>
    <property type="molecule type" value="Genomic_DNA"/>
</dbReference>
<dbReference type="STRING" id="252514.A3224_01195"/>
<reference evidence="6" key="1">
    <citation type="submission" date="2016-03" db="EMBL/GenBank/DDBJ databases">
        <authorList>
            <person name="Ploux O."/>
        </authorList>
    </citation>
    <scope>NUCLEOTIDE SEQUENCE [LARGE SCALE GENOMIC DNA]</scope>
    <source>
        <strain evidence="6">DAU221</strain>
    </source>
</reference>
<dbReference type="OrthoDB" id="9782876at2"/>
<name>A0A143HI34_MICTH</name>
<feature type="domain" description="Succinylglutamate desuccinylase/Aspartoacylase catalytic" evidence="5">
    <location>
        <begin position="46"/>
        <end position="224"/>
    </location>
</feature>
<dbReference type="AlphaFoldDB" id="A0A143HI34"/>
<reference evidence="7" key="3">
    <citation type="submission" date="2022-11" db="EMBL/GenBank/DDBJ databases">
        <title>Chitin-degrading and fungicidal potential of chitinolytic bacterial strains from marine environment of the Pacific Ocean regions.</title>
        <authorList>
            <person name="Pentekhina I."/>
            <person name="Nedashkovskaya O."/>
            <person name="Seitkalieva A."/>
            <person name="Podvolotskaya A."/>
            <person name="Tekutyeva L."/>
            <person name="Balabanova L."/>
        </authorList>
    </citation>
    <scope>NUCLEOTIDE SEQUENCE</scope>
    <source>
        <strain evidence="7">KMM 6838</strain>
    </source>
</reference>
<keyword evidence="3" id="KW-0378">Hydrolase</keyword>
<protein>
    <submittedName>
        <fullName evidence="6 7">Succinylglutamate desuccinylase</fullName>
    </submittedName>
</protein>
<evidence type="ECO:0000313" key="7">
    <source>
        <dbReference type="EMBL" id="MCX2800256.1"/>
    </source>
</evidence>
<keyword evidence="8" id="KW-1185">Reference proteome</keyword>
<dbReference type="Proteomes" id="UP000076077">
    <property type="component" value="Chromosome"/>
</dbReference>
<dbReference type="KEGG" id="mthd:A3224_01195"/>
<dbReference type="GeneID" id="76606661"/>
<evidence type="ECO:0000256" key="4">
    <source>
        <dbReference type="ARBA" id="ARBA00022833"/>
    </source>
</evidence>
<dbReference type="InterPro" id="IPR055438">
    <property type="entry name" value="AstE_AspA_cat"/>
</dbReference>
<comment type="cofactor">
    <cofactor evidence="1">
        <name>Zn(2+)</name>
        <dbReference type="ChEBI" id="CHEBI:29105"/>
    </cofactor>
</comment>
<evidence type="ECO:0000313" key="8">
    <source>
        <dbReference type="Proteomes" id="UP000076077"/>
    </source>
</evidence>
<dbReference type="Pfam" id="PF24827">
    <property type="entry name" value="AstE_AspA_cat"/>
    <property type="match status" value="1"/>
</dbReference>
<proteinExistence type="predicted"/>
<dbReference type="EMBL" id="JAPHQB010000001">
    <property type="protein sequence ID" value="MCX2800256.1"/>
    <property type="molecule type" value="Genomic_DNA"/>
</dbReference>
<dbReference type="GO" id="GO:0016811">
    <property type="term" value="F:hydrolase activity, acting on carbon-nitrogen (but not peptide) bonds, in linear amides"/>
    <property type="evidence" value="ECO:0007669"/>
    <property type="project" value="InterPro"/>
</dbReference>
<gene>
    <name evidence="6" type="ORF">A3224_01195</name>
    <name evidence="7" type="ORF">OQJ68_00480</name>
</gene>
<keyword evidence="2" id="KW-0479">Metal-binding</keyword>
<dbReference type="PIRSF" id="PIRSF039012">
    <property type="entry name" value="ASP"/>
    <property type="match status" value="1"/>
</dbReference>
<organism evidence="6 8">
    <name type="scientific">Microbulbifer thermotolerans</name>
    <dbReference type="NCBI Taxonomy" id="252514"/>
    <lineage>
        <taxon>Bacteria</taxon>
        <taxon>Pseudomonadati</taxon>
        <taxon>Pseudomonadota</taxon>
        <taxon>Gammaproteobacteria</taxon>
        <taxon>Cellvibrionales</taxon>
        <taxon>Microbulbiferaceae</taxon>
        <taxon>Microbulbifer</taxon>
    </lineage>
</organism>
<evidence type="ECO:0000256" key="1">
    <source>
        <dbReference type="ARBA" id="ARBA00001947"/>
    </source>
</evidence>
<evidence type="ECO:0000313" key="6">
    <source>
        <dbReference type="EMBL" id="AMX01379.1"/>
    </source>
</evidence>
<dbReference type="RefSeq" id="WP_067150399.1">
    <property type="nucleotide sequence ID" value="NZ_CP014864.1"/>
</dbReference>
<dbReference type="PANTHER" id="PTHR37326:SF2">
    <property type="entry name" value="SUCCINYLGLUTAMATE DESUCCINYLASE_ASPARTOACYLASE FAMILY PROTEIN"/>
    <property type="match status" value="1"/>
</dbReference>
<accession>A0A143HI34</accession>
<dbReference type="GO" id="GO:0046872">
    <property type="term" value="F:metal ion binding"/>
    <property type="evidence" value="ECO:0007669"/>
    <property type="project" value="UniProtKB-KW"/>
</dbReference>
<dbReference type="PANTHER" id="PTHR37326">
    <property type="entry name" value="BLL3975 PROTEIN"/>
    <property type="match status" value="1"/>
</dbReference>